<dbReference type="PROSITE" id="PS51900">
    <property type="entry name" value="CB"/>
    <property type="match status" value="1"/>
</dbReference>
<dbReference type="GO" id="GO:0003677">
    <property type="term" value="F:DNA binding"/>
    <property type="evidence" value="ECO:0007669"/>
    <property type="project" value="UniProtKB-UniRule"/>
</dbReference>
<dbReference type="InterPro" id="IPR050090">
    <property type="entry name" value="Tyrosine_recombinase_XerCD"/>
</dbReference>
<proteinExistence type="inferred from homology"/>
<keyword evidence="9" id="KW-1185">Reference proteome</keyword>
<evidence type="ECO:0008006" key="10">
    <source>
        <dbReference type="Google" id="ProtNLM"/>
    </source>
</evidence>
<keyword evidence="4" id="KW-0233">DNA recombination</keyword>
<evidence type="ECO:0000256" key="4">
    <source>
        <dbReference type="ARBA" id="ARBA00023172"/>
    </source>
</evidence>
<evidence type="ECO:0000259" key="6">
    <source>
        <dbReference type="PROSITE" id="PS51898"/>
    </source>
</evidence>
<keyword evidence="2" id="KW-0229">DNA integration</keyword>
<dbReference type="AlphaFoldDB" id="A0A4D4JGV8"/>
<dbReference type="Gene3D" id="1.10.443.10">
    <property type="entry name" value="Intergrase catalytic core"/>
    <property type="match status" value="1"/>
</dbReference>
<evidence type="ECO:0000313" key="9">
    <source>
        <dbReference type="Proteomes" id="UP000298860"/>
    </source>
</evidence>
<dbReference type="Pfam" id="PF02899">
    <property type="entry name" value="Phage_int_SAM_1"/>
    <property type="match status" value="1"/>
</dbReference>
<evidence type="ECO:0000313" key="8">
    <source>
        <dbReference type="EMBL" id="GDY33636.1"/>
    </source>
</evidence>
<protein>
    <recommendedName>
        <fullName evidence="10">Integrase</fullName>
    </recommendedName>
</protein>
<accession>A0A4D4JGV8</accession>
<dbReference type="InterPro" id="IPR002104">
    <property type="entry name" value="Integrase_catalytic"/>
</dbReference>
<keyword evidence="3 5" id="KW-0238">DNA-binding</keyword>
<evidence type="ECO:0000256" key="3">
    <source>
        <dbReference type="ARBA" id="ARBA00023125"/>
    </source>
</evidence>
<sequence length="316" mass="34378">MRLGHPDVDRYLEFVAARARRNTLLAVGFDLKVFFTVVTKDPAAVTTADVYAFIAAQRAPRHGPRVVRLEDGEPGLAARTIKRRLSSVSGLFGYLIARGDAGVTANPVPCGLATRRPGAGRARRGGALIRTPRTLPRIVAPGEVDVFYSALRTHRDRAMTLAMLLGGLRRCEVLGLGLADVHPGLRRVFIADGKGGAQRYVPIAPRFFTELAAYLEQERPEDAATDRVFVALKRPQRGGPLTADGLDEIVENACHRAGLQADLPPVAVRFRLPGDFQTRFDLANRGRKSSWLPPRSIRTSCVNGRCACTGSPIPSR</sequence>
<organism evidence="8 9">
    <name type="scientific">Gandjariella thermophila</name>
    <dbReference type="NCBI Taxonomy" id="1931992"/>
    <lineage>
        <taxon>Bacteria</taxon>
        <taxon>Bacillati</taxon>
        <taxon>Actinomycetota</taxon>
        <taxon>Actinomycetes</taxon>
        <taxon>Pseudonocardiales</taxon>
        <taxon>Pseudonocardiaceae</taxon>
        <taxon>Gandjariella</taxon>
    </lineage>
</organism>
<dbReference type="InterPro" id="IPR010998">
    <property type="entry name" value="Integrase_recombinase_N"/>
</dbReference>
<dbReference type="Proteomes" id="UP000298860">
    <property type="component" value="Unassembled WGS sequence"/>
</dbReference>
<dbReference type="GO" id="GO:0006310">
    <property type="term" value="P:DNA recombination"/>
    <property type="evidence" value="ECO:0007669"/>
    <property type="project" value="UniProtKB-KW"/>
</dbReference>
<gene>
    <name evidence="8" type="ORF">GTS_52690</name>
</gene>
<dbReference type="Gene3D" id="1.10.150.130">
    <property type="match status" value="1"/>
</dbReference>
<dbReference type="RefSeq" id="WP_225978773.1">
    <property type="nucleotide sequence ID" value="NZ_BJFL01000049.1"/>
</dbReference>
<feature type="domain" description="Tyr recombinase" evidence="6">
    <location>
        <begin position="134"/>
        <end position="316"/>
    </location>
</feature>
<comment type="caution">
    <text evidence="8">The sequence shown here is derived from an EMBL/GenBank/DDBJ whole genome shotgun (WGS) entry which is preliminary data.</text>
</comment>
<evidence type="ECO:0000256" key="2">
    <source>
        <dbReference type="ARBA" id="ARBA00022908"/>
    </source>
</evidence>
<dbReference type="Pfam" id="PF00589">
    <property type="entry name" value="Phage_integrase"/>
    <property type="match status" value="1"/>
</dbReference>
<dbReference type="EMBL" id="BJFL01000049">
    <property type="protein sequence ID" value="GDY33636.1"/>
    <property type="molecule type" value="Genomic_DNA"/>
</dbReference>
<evidence type="ECO:0000256" key="5">
    <source>
        <dbReference type="PROSITE-ProRule" id="PRU01248"/>
    </source>
</evidence>
<dbReference type="InterPro" id="IPR044068">
    <property type="entry name" value="CB"/>
</dbReference>
<evidence type="ECO:0000259" key="7">
    <source>
        <dbReference type="PROSITE" id="PS51900"/>
    </source>
</evidence>
<dbReference type="PROSITE" id="PS51898">
    <property type="entry name" value="TYR_RECOMBINASE"/>
    <property type="match status" value="1"/>
</dbReference>
<dbReference type="InterPro" id="IPR011010">
    <property type="entry name" value="DNA_brk_join_enz"/>
</dbReference>
<comment type="similarity">
    <text evidence="1">Belongs to the 'phage' integrase family.</text>
</comment>
<feature type="domain" description="Core-binding (CB)" evidence="7">
    <location>
        <begin position="2"/>
        <end position="96"/>
    </location>
</feature>
<evidence type="ECO:0000256" key="1">
    <source>
        <dbReference type="ARBA" id="ARBA00008857"/>
    </source>
</evidence>
<dbReference type="PANTHER" id="PTHR30349">
    <property type="entry name" value="PHAGE INTEGRASE-RELATED"/>
    <property type="match status" value="1"/>
</dbReference>
<dbReference type="InterPro" id="IPR004107">
    <property type="entry name" value="Integrase_SAM-like_N"/>
</dbReference>
<dbReference type="InterPro" id="IPR013762">
    <property type="entry name" value="Integrase-like_cat_sf"/>
</dbReference>
<dbReference type="PANTHER" id="PTHR30349:SF41">
    <property type="entry name" value="INTEGRASE_RECOMBINASE PROTEIN MJ0367-RELATED"/>
    <property type="match status" value="1"/>
</dbReference>
<reference evidence="9" key="1">
    <citation type="submission" date="2019-04" db="EMBL/GenBank/DDBJ databases">
        <title>Draft genome sequence of Pseudonocardiaceae bacterium SL3-2-4.</title>
        <authorList>
            <person name="Ningsih F."/>
            <person name="Yokota A."/>
            <person name="Sakai Y."/>
            <person name="Nanatani K."/>
            <person name="Yabe S."/>
            <person name="Oetari A."/>
            <person name="Sjamsuridzal W."/>
        </authorList>
    </citation>
    <scope>NUCLEOTIDE SEQUENCE [LARGE SCALE GENOMIC DNA]</scope>
    <source>
        <strain evidence="9">SL3-2-4</strain>
    </source>
</reference>
<name>A0A4D4JGV8_9PSEU</name>
<dbReference type="GO" id="GO:0015074">
    <property type="term" value="P:DNA integration"/>
    <property type="evidence" value="ECO:0007669"/>
    <property type="project" value="UniProtKB-KW"/>
</dbReference>
<dbReference type="SUPFAM" id="SSF56349">
    <property type="entry name" value="DNA breaking-rejoining enzymes"/>
    <property type="match status" value="1"/>
</dbReference>